<organism evidence="7 8">
    <name type="scientific">Sparus aurata</name>
    <name type="common">Gilthead sea bream</name>
    <dbReference type="NCBI Taxonomy" id="8175"/>
    <lineage>
        <taxon>Eukaryota</taxon>
        <taxon>Metazoa</taxon>
        <taxon>Chordata</taxon>
        <taxon>Craniata</taxon>
        <taxon>Vertebrata</taxon>
        <taxon>Euteleostomi</taxon>
        <taxon>Actinopterygii</taxon>
        <taxon>Neopterygii</taxon>
        <taxon>Teleostei</taxon>
        <taxon>Neoteleostei</taxon>
        <taxon>Acanthomorphata</taxon>
        <taxon>Eupercaria</taxon>
        <taxon>Spariformes</taxon>
        <taxon>Sparidae</taxon>
        <taxon>Sparus</taxon>
    </lineage>
</organism>
<dbReference type="PANTHER" id="PTHR12406">
    <property type="entry name" value="CALCIUM-INDEPENDENT PHOSPHOLIPASE A2 IPLA2 -RELATED"/>
    <property type="match status" value="1"/>
</dbReference>
<feature type="short sequence motif" description="DGA/G" evidence="4">
    <location>
        <begin position="166"/>
        <end position="168"/>
    </location>
</feature>
<dbReference type="GO" id="GO:0016020">
    <property type="term" value="C:membrane"/>
    <property type="evidence" value="ECO:0007669"/>
    <property type="project" value="TreeGrafter"/>
</dbReference>
<evidence type="ECO:0000256" key="5">
    <source>
        <dbReference type="SAM" id="MobiDB-lite"/>
    </source>
</evidence>
<name>A0A671XWY7_SPAAU</name>
<dbReference type="Proteomes" id="UP000472265">
    <property type="component" value="Chromosome 8"/>
</dbReference>
<dbReference type="Gene3D" id="3.40.1090.10">
    <property type="entry name" value="Cytosolic phospholipase A2 catalytic domain"/>
    <property type="match status" value="1"/>
</dbReference>
<dbReference type="PROSITE" id="PS51635">
    <property type="entry name" value="PNPLA"/>
    <property type="match status" value="1"/>
</dbReference>
<dbReference type="GO" id="GO:0004806">
    <property type="term" value="F:triacylglycerol lipase activity"/>
    <property type="evidence" value="ECO:0007669"/>
    <property type="project" value="UniProtKB-EC"/>
</dbReference>
<dbReference type="OrthoDB" id="197155at2759"/>
<dbReference type="InterPro" id="IPR002641">
    <property type="entry name" value="PNPLA_dom"/>
</dbReference>
<feature type="short sequence motif" description="GXGXXG" evidence="4">
    <location>
        <begin position="14"/>
        <end position="19"/>
    </location>
</feature>
<dbReference type="Pfam" id="PF01734">
    <property type="entry name" value="Patatin"/>
    <property type="match status" value="1"/>
</dbReference>
<dbReference type="GO" id="GO:0010898">
    <property type="term" value="P:positive regulation of triglyceride catabolic process"/>
    <property type="evidence" value="ECO:0007669"/>
    <property type="project" value="InterPro"/>
</dbReference>
<dbReference type="GeneID" id="115586903"/>
<reference evidence="7" key="1">
    <citation type="submission" date="2021-04" db="EMBL/GenBank/DDBJ databases">
        <authorList>
            <consortium name="Wellcome Sanger Institute Data Sharing"/>
        </authorList>
    </citation>
    <scope>NUCLEOTIDE SEQUENCE [LARGE SCALE GENOMIC DNA]</scope>
</reference>
<dbReference type="GO" id="GO:0005811">
    <property type="term" value="C:lipid droplet"/>
    <property type="evidence" value="ECO:0007669"/>
    <property type="project" value="TreeGrafter"/>
</dbReference>
<dbReference type="InterPro" id="IPR033562">
    <property type="entry name" value="PLPL"/>
</dbReference>
<dbReference type="Ensembl" id="ENSSAUT00010058543.1">
    <property type="protein sequence ID" value="ENSSAUP00010055724.1"/>
    <property type="gene ID" value="ENSSAUG00010022902.1"/>
</dbReference>
<dbReference type="GeneTree" id="ENSGT00940000155662"/>
<dbReference type="SUPFAM" id="SSF52151">
    <property type="entry name" value="FabD/lysophospholipase-like"/>
    <property type="match status" value="1"/>
</dbReference>
<evidence type="ECO:0000313" key="7">
    <source>
        <dbReference type="Ensembl" id="ENSSAUP00010055724.1"/>
    </source>
</evidence>
<dbReference type="GO" id="GO:0005737">
    <property type="term" value="C:cytoplasm"/>
    <property type="evidence" value="ECO:0007669"/>
    <property type="project" value="TreeGrafter"/>
</dbReference>
<keyword evidence="4" id="KW-0442">Lipid degradation</keyword>
<dbReference type="PROSITE" id="PS51257">
    <property type="entry name" value="PROKAR_LIPOPROTEIN"/>
    <property type="match status" value="1"/>
</dbReference>
<keyword evidence="3 4" id="KW-0443">Lipid metabolism</keyword>
<reference evidence="7" key="2">
    <citation type="submission" date="2025-08" db="UniProtKB">
        <authorList>
            <consortium name="Ensembl"/>
        </authorList>
    </citation>
    <scope>IDENTIFICATION</scope>
</reference>
<reference evidence="7" key="3">
    <citation type="submission" date="2025-09" db="UniProtKB">
        <authorList>
            <consortium name="Ensembl"/>
        </authorList>
    </citation>
    <scope>IDENTIFICATION</scope>
</reference>
<dbReference type="InterPro" id="IPR016035">
    <property type="entry name" value="Acyl_Trfase/lysoPLipase"/>
</dbReference>
<feature type="domain" description="PNPLA" evidence="6">
    <location>
        <begin position="10"/>
        <end position="179"/>
    </location>
</feature>
<keyword evidence="8" id="KW-1185">Reference proteome</keyword>
<dbReference type="InterPro" id="IPR033903">
    <property type="entry name" value="PNPLA2"/>
</dbReference>
<keyword evidence="2 4" id="KW-0378">Hydrolase</keyword>
<feature type="active site" description="Nucleophile" evidence="4">
    <location>
        <position position="47"/>
    </location>
</feature>
<evidence type="ECO:0000256" key="1">
    <source>
        <dbReference type="ARBA" id="ARBA00013279"/>
    </source>
</evidence>
<protein>
    <recommendedName>
        <fullName evidence="1">triacylglycerol lipase</fullName>
        <ecNumber evidence="1">3.1.1.3</ecNumber>
    </recommendedName>
</protein>
<evidence type="ECO:0000256" key="4">
    <source>
        <dbReference type="PROSITE-ProRule" id="PRU01161"/>
    </source>
</evidence>
<dbReference type="AlphaFoldDB" id="A0A671XWY7"/>
<feature type="active site" description="Proton acceptor" evidence="4">
    <location>
        <position position="166"/>
    </location>
</feature>
<dbReference type="GO" id="GO:0055088">
    <property type="term" value="P:lipid homeostasis"/>
    <property type="evidence" value="ECO:0007669"/>
    <property type="project" value="TreeGrafter"/>
</dbReference>
<accession>A0A671XWY7</accession>
<feature type="short sequence motif" description="GXSXG" evidence="4">
    <location>
        <begin position="45"/>
        <end position="49"/>
    </location>
</feature>
<dbReference type="CDD" id="cd07220">
    <property type="entry name" value="Pat_PNPLA2"/>
    <property type="match status" value="1"/>
</dbReference>
<dbReference type="FunFam" id="3.40.1090.10:FF:000003">
    <property type="entry name" value="Patatin-like phospholipase domain-containing protein 2"/>
    <property type="match status" value="1"/>
</dbReference>
<dbReference type="GO" id="GO:0019433">
    <property type="term" value="P:triglyceride catabolic process"/>
    <property type="evidence" value="ECO:0007669"/>
    <property type="project" value="TreeGrafter"/>
</dbReference>
<feature type="region of interest" description="Disordered" evidence="5">
    <location>
        <begin position="279"/>
        <end position="298"/>
    </location>
</feature>
<evidence type="ECO:0000256" key="2">
    <source>
        <dbReference type="ARBA" id="ARBA00022801"/>
    </source>
</evidence>
<gene>
    <name evidence="7" type="primary">LOC115586903</name>
</gene>
<evidence type="ECO:0000259" key="6">
    <source>
        <dbReference type="PROSITE" id="PS51635"/>
    </source>
</evidence>
<dbReference type="InParanoid" id="A0A671XWY7"/>
<dbReference type="PANTHER" id="PTHR12406:SF22">
    <property type="entry name" value="1-ACYLGLYCEROL-3-PHOSPHATE O-ACYLTRANSFERASE PNPLA3"/>
    <property type="match status" value="1"/>
</dbReference>
<sequence>MIDLKKEWSISFAGCGFMGIYYVGATSCILERFPRFIQDASKIYGASAGSLMATVLRVGIPIEKCCADLMSMAKEARKHKLGPLHPAFNLLQIVRESMEASLPEDAHVRASGKLCVSLTRVSDRKNVLVSQFDSRDELIEALICSCFVPFYCGVIPPTYRGVRYVDGAASDNLPRCHLKQTITVSAYAGESDLCPRTTSLNFHEVRFNNVSIQVNSENMYRVTSTFFPPEPQAMAEICHNGYVDALRFLQENNLISSECPMRSLEMDAPKPACCELARESDEVEESNESTQKNELRPPEDKHWWLDPQLIEELPVNVKKALCEACRETPSAGGLLSHMTGYLPKIPQLRPMESARSLAQRLVNWVPDVPTNMSWLYGLAGGIYNQAGKSEAEEYDRETPLRRSTSLPSDLDLWNHSEGDINALPLTPEATPTSSLNFTWDTHSAIDYKSLTPPSTPTLSPTAGFGVAAAESPKGAGTSWGLGRAVGWIRNIASERTSNYIKTEDSKSSAASSSK</sequence>
<dbReference type="EC" id="3.1.1.3" evidence="1"/>
<evidence type="ECO:0000313" key="8">
    <source>
        <dbReference type="Proteomes" id="UP000472265"/>
    </source>
</evidence>
<dbReference type="OMA" id="ACRESHT"/>
<proteinExistence type="predicted"/>
<dbReference type="RefSeq" id="XP_030282212.1">
    <property type="nucleotide sequence ID" value="XM_030426352.1"/>
</dbReference>
<evidence type="ECO:0000256" key="3">
    <source>
        <dbReference type="ARBA" id="ARBA00023098"/>
    </source>
</evidence>